<feature type="chain" id="PRO_5026129000" description="Putative auto-transporter adhesin head GIN domain-containing protein" evidence="1">
    <location>
        <begin position="25"/>
        <end position="256"/>
    </location>
</feature>
<feature type="domain" description="Putative auto-transporter adhesin head GIN" evidence="2">
    <location>
        <begin position="64"/>
        <end position="236"/>
    </location>
</feature>
<protein>
    <recommendedName>
        <fullName evidence="2">Putative auto-transporter adhesin head GIN domain-containing protein</fullName>
    </recommendedName>
</protein>
<sequence>MTRKFTIAATLAATSLAACNSANAGSQTHTTTSHNTSVSVYRSGETQIVGSGVVVEENRRIPAFGALAIDGPVDVVIRQGAPSLRLVAEDNIIGLIDTKKDGDTLSLTTEGSFGTKKPILAYLSVPDLREVTINASGDVRLEGWDAPALSLSIRGSGDIEIDGSVDDIRARIGGSGDIDLAPVRVARVDAAINGSGDVAIGSVDRLVASINGSGDIRAGDVGELSADVNGSGDISYRSARVITRREVSGSGDIRAR</sequence>
<feature type="signal peptide" evidence="1">
    <location>
        <begin position="1"/>
        <end position="24"/>
    </location>
</feature>
<dbReference type="Gene3D" id="2.160.20.120">
    <property type="match status" value="1"/>
</dbReference>
<dbReference type="EMBL" id="WTYI01000001">
    <property type="protein sequence ID" value="MXO96757.1"/>
    <property type="molecule type" value="Genomic_DNA"/>
</dbReference>
<evidence type="ECO:0000313" key="4">
    <source>
        <dbReference type="Proteomes" id="UP000432727"/>
    </source>
</evidence>
<dbReference type="InterPro" id="IPR021255">
    <property type="entry name" value="DUF2807"/>
</dbReference>
<dbReference type="Proteomes" id="UP000432727">
    <property type="component" value="Unassembled WGS sequence"/>
</dbReference>
<dbReference type="AlphaFoldDB" id="A0A6I4TNY2"/>
<evidence type="ECO:0000256" key="1">
    <source>
        <dbReference type="SAM" id="SignalP"/>
    </source>
</evidence>
<dbReference type="RefSeq" id="WP_160595806.1">
    <property type="nucleotide sequence ID" value="NZ_WTYI01000001.1"/>
</dbReference>
<dbReference type="Pfam" id="PF10988">
    <property type="entry name" value="DUF2807"/>
    <property type="match status" value="1"/>
</dbReference>
<keyword evidence="4" id="KW-1185">Reference proteome</keyword>
<reference evidence="3 4" key="1">
    <citation type="submission" date="2019-12" db="EMBL/GenBank/DDBJ databases">
        <title>Genomic-based taxomic classification of the family Erythrobacteraceae.</title>
        <authorList>
            <person name="Xu L."/>
        </authorList>
    </citation>
    <scope>NUCLEOTIDE SEQUENCE [LARGE SCALE GENOMIC DNA]</scope>
    <source>
        <strain evidence="3 4">JCM 12189</strain>
    </source>
</reference>
<evidence type="ECO:0000259" key="2">
    <source>
        <dbReference type="Pfam" id="PF10988"/>
    </source>
</evidence>
<evidence type="ECO:0000313" key="3">
    <source>
        <dbReference type="EMBL" id="MXO96757.1"/>
    </source>
</evidence>
<name>A0A6I4TNY2_9SPHN</name>
<dbReference type="OrthoDB" id="1064915at2"/>
<gene>
    <name evidence="3" type="ORF">GRI34_10060</name>
</gene>
<organism evidence="3 4">
    <name type="scientific">Qipengyuania aquimaris</name>
    <dbReference type="NCBI Taxonomy" id="255984"/>
    <lineage>
        <taxon>Bacteria</taxon>
        <taxon>Pseudomonadati</taxon>
        <taxon>Pseudomonadota</taxon>
        <taxon>Alphaproteobacteria</taxon>
        <taxon>Sphingomonadales</taxon>
        <taxon>Erythrobacteraceae</taxon>
        <taxon>Qipengyuania</taxon>
    </lineage>
</organism>
<dbReference type="PROSITE" id="PS51257">
    <property type="entry name" value="PROKAR_LIPOPROTEIN"/>
    <property type="match status" value="1"/>
</dbReference>
<accession>A0A6I4TNY2</accession>
<keyword evidence="1" id="KW-0732">Signal</keyword>
<proteinExistence type="predicted"/>
<comment type="caution">
    <text evidence="3">The sequence shown here is derived from an EMBL/GenBank/DDBJ whole genome shotgun (WGS) entry which is preliminary data.</text>
</comment>